<keyword evidence="2" id="KW-1185">Reference proteome</keyword>
<dbReference type="Proteomes" id="UP000808914">
    <property type="component" value="Unassembled WGS sequence"/>
</dbReference>
<evidence type="ECO:0008006" key="3">
    <source>
        <dbReference type="Google" id="ProtNLM"/>
    </source>
</evidence>
<comment type="caution">
    <text evidence="1">The sequence shown here is derived from an EMBL/GenBank/DDBJ whole genome shotgun (WGS) entry which is preliminary data.</text>
</comment>
<proteinExistence type="predicted"/>
<dbReference type="Pfam" id="PF13780">
    <property type="entry name" value="DUF4176"/>
    <property type="match status" value="1"/>
</dbReference>
<evidence type="ECO:0000313" key="2">
    <source>
        <dbReference type="Proteomes" id="UP000808914"/>
    </source>
</evidence>
<evidence type="ECO:0000313" key="1">
    <source>
        <dbReference type="EMBL" id="MBM7643967.1"/>
    </source>
</evidence>
<dbReference type="EMBL" id="JAFBER010000001">
    <property type="protein sequence ID" value="MBM7643967.1"/>
    <property type="molecule type" value="Genomic_DNA"/>
</dbReference>
<gene>
    <name evidence="1" type="ORF">JOD45_000158</name>
</gene>
<sequence>MDDLDYLLPIGSVVYLKDIDKQEVMIYGRKQKRENESKIWDYVGCPYPQGNISKDYNIFFDHNQILKVIFKGYETESEIQLRRKLVELHLELNKHSN</sequence>
<reference evidence="1 2" key="1">
    <citation type="submission" date="2021-01" db="EMBL/GenBank/DDBJ databases">
        <title>Genomic Encyclopedia of Type Strains, Phase IV (KMG-IV): sequencing the most valuable type-strain genomes for metagenomic binning, comparative biology and taxonomic classification.</title>
        <authorList>
            <person name="Goeker M."/>
        </authorList>
    </citation>
    <scope>NUCLEOTIDE SEQUENCE [LARGE SCALE GENOMIC DNA]</scope>
    <source>
        <strain evidence="1 2">DSM 28236</strain>
    </source>
</reference>
<organism evidence="1 2">
    <name type="scientific">Scopulibacillus daqui</name>
    <dbReference type="NCBI Taxonomy" id="1469162"/>
    <lineage>
        <taxon>Bacteria</taxon>
        <taxon>Bacillati</taxon>
        <taxon>Bacillota</taxon>
        <taxon>Bacilli</taxon>
        <taxon>Bacillales</taxon>
        <taxon>Sporolactobacillaceae</taxon>
        <taxon>Scopulibacillus</taxon>
    </lineage>
</organism>
<protein>
    <recommendedName>
        <fullName evidence="3">DUF4176 domain-containing protein</fullName>
    </recommendedName>
</protein>
<name>A0ABS2PV93_9BACL</name>
<accession>A0ABS2PV93</accession>
<dbReference type="InterPro" id="IPR025233">
    <property type="entry name" value="DUF4176"/>
</dbReference>
<dbReference type="RefSeq" id="WP_205001930.1">
    <property type="nucleotide sequence ID" value="NZ_JAFBER010000001.1"/>
</dbReference>